<evidence type="ECO:0000256" key="10">
    <source>
        <dbReference type="ARBA" id="ARBA00023136"/>
    </source>
</evidence>
<dbReference type="FunFam" id="3.40.50.11660:FF:000001">
    <property type="entry name" value="alpha-(1,3)-fucosyltransferase 9"/>
    <property type="match status" value="1"/>
</dbReference>
<evidence type="ECO:0000313" key="21">
    <source>
        <dbReference type="Ensembl" id="ENSOTSP00005028228.2"/>
    </source>
</evidence>
<dbReference type="GO" id="GO:0017083">
    <property type="term" value="F:4-galactosyl-N-acetylglucosaminide 3-alpha-L-fucosyltransferase activity"/>
    <property type="evidence" value="ECO:0007669"/>
    <property type="project" value="UniProtKB-EC"/>
</dbReference>
<dbReference type="InterPro" id="IPR001503">
    <property type="entry name" value="Glyco_trans_10"/>
</dbReference>
<name>A0A8C8F2X5_ONCTS</name>
<dbReference type="Pfam" id="PF17039">
    <property type="entry name" value="Glyco_tran_10_N"/>
    <property type="match status" value="1"/>
</dbReference>
<evidence type="ECO:0000256" key="18">
    <source>
        <dbReference type="RuleBase" id="RU003832"/>
    </source>
</evidence>
<dbReference type="InterPro" id="IPR031481">
    <property type="entry name" value="Glyco_tran_10_N"/>
</dbReference>
<comment type="subcellular location">
    <subcellularLocation>
        <location evidence="1">Golgi apparatus membrane</location>
        <topology evidence="1">Single-pass type II membrane protein</topology>
    </subcellularLocation>
    <subcellularLocation>
        <location evidence="18">Golgi apparatus</location>
        <location evidence="18">Golgi stack membrane</location>
        <topology evidence="18">Single-pass type II membrane protein</topology>
    </subcellularLocation>
</comment>
<comment type="function">
    <text evidence="17">Catalyzes alpha(1-&gt;3) linkage of fucosyl moiety transferred from GDP-beta-L-fucose to N-acetyl glucosamine (GlcNAc) within type 2 lactosamine (LacNAc, Gal-beta(1-&gt;4)GlcNAc) glycan attached to N- or O-linked glycoproteins. Robustly fucosylates nonsialylated distal LacNAc unit of the polylactosamine chain to form Lewis X antigen (CD15), a glycan determinant known to mediate important cellular functions in development and immunity. Fucosylates with lower efficiency sialylated LacNAc acceptors to form sialyl Lewis X and 6-sulfo sialyl Lewis X determinants that serve as recognition epitopes for C-type lectins. Together with FUT7 contributes to SELE, SELL and SELP selectin ligand biosynthesis and selectin-dependent lymphocyte homing, leukocyte migration and blood leukocyte homeostasis. In a cell type specific manner, may also fucosylate the internal LacNAc unit of the polylactosamine chain to form VIM-2 antigen that serves as recognition epitope for SELE.</text>
</comment>
<dbReference type="UniPathway" id="UPA00378"/>
<dbReference type="PANTHER" id="PTHR11929:SF132">
    <property type="entry name" value="ALPHA-(1,3)-FUCOSYLTRANSFERASE 4"/>
    <property type="match status" value="1"/>
</dbReference>
<dbReference type="Ensembl" id="ENSOTST00005030496.2">
    <property type="protein sequence ID" value="ENSOTSP00005028228.2"/>
    <property type="gene ID" value="ENSOTSG00005013248.2"/>
</dbReference>
<keyword evidence="12" id="KW-0395">Inflammatory response</keyword>
<evidence type="ECO:0000256" key="2">
    <source>
        <dbReference type="ARBA" id="ARBA00004922"/>
    </source>
</evidence>
<evidence type="ECO:0000256" key="6">
    <source>
        <dbReference type="ARBA" id="ARBA00022692"/>
    </source>
</evidence>
<evidence type="ECO:0000256" key="17">
    <source>
        <dbReference type="ARBA" id="ARBA00046186"/>
    </source>
</evidence>
<dbReference type="EC" id="2.4.1.-" evidence="18"/>
<proteinExistence type="inferred from homology"/>
<dbReference type="Pfam" id="PF00852">
    <property type="entry name" value="Glyco_transf_10"/>
    <property type="match status" value="1"/>
</dbReference>
<evidence type="ECO:0000259" key="19">
    <source>
        <dbReference type="Pfam" id="PF00852"/>
    </source>
</evidence>
<sequence length="386" mass="45077">MDIRTGSFMELTQWITGGRSTFHRAGKRPSLCRCKTFRVAVLRRSCSWVCFIAFVCGLFLLLGVCFLNLFDPQLQPLSLTGVEPRDVTLLLWTHPFGRYRRLPDCEARFGIRGCVLTDDRRMYPGADAIIMHHREIVTNATALPSDPRPHGQKWIWMNFESPSHTRGLRQFEGLFNLTMTYRADSDIFLPYGYLVTRLHPQANAPHTRPRRPHLLAWVISNWSESQARVEYYRRLVNYVDVDVFGRAGVPLPEDSTVVRTVRRYLFYLALENSQHPDYITEKLWNSLLAGAVPVVLGPPRENYERFLPHDAFIHVDDFSSPRLLAQYLMLLRRSPTLLQRHLAWRRSYTVHLTAFWAEHYCTACRVVRNHSLRTNTITNLQRWFES</sequence>
<dbReference type="AlphaFoldDB" id="A0A8C8F2X5"/>
<evidence type="ECO:0000259" key="20">
    <source>
        <dbReference type="Pfam" id="PF17039"/>
    </source>
</evidence>
<dbReference type="InterPro" id="IPR038577">
    <property type="entry name" value="GT10-like_C_sf"/>
</dbReference>
<dbReference type="GO" id="GO:0032580">
    <property type="term" value="C:Golgi cisterna membrane"/>
    <property type="evidence" value="ECO:0007669"/>
    <property type="project" value="UniProtKB-SubCell"/>
</dbReference>
<organism evidence="21 22">
    <name type="scientific">Oncorhynchus tshawytscha</name>
    <name type="common">Chinook salmon</name>
    <name type="synonym">Salmo tshawytscha</name>
    <dbReference type="NCBI Taxonomy" id="74940"/>
    <lineage>
        <taxon>Eukaryota</taxon>
        <taxon>Metazoa</taxon>
        <taxon>Chordata</taxon>
        <taxon>Craniata</taxon>
        <taxon>Vertebrata</taxon>
        <taxon>Euteleostomi</taxon>
        <taxon>Actinopterygii</taxon>
        <taxon>Neopterygii</taxon>
        <taxon>Teleostei</taxon>
        <taxon>Protacanthopterygii</taxon>
        <taxon>Salmoniformes</taxon>
        <taxon>Salmonidae</taxon>
        <taxon>Salmoninae</taxon>
        <taxon>Oncorhynchus</taxon>
    </lineage>
</organism>
<dbReference type="GO" id="GO:0006954">
    <property type="term" value="P:inflammatory response"/>
    <property type="evidence" value="ECO:0007669"/>
    <property type="project" value="UniProtKB-KW"/>
</dbReference>
<dbReference type="PANTHER" id="PTHR11929">
    <property type="entry name" value="ALPHA- 1,3 -FUCOSYLTRANSFERASE"/>
    <property type="match status" value="1"/>
</dbReference>
<comment type="catalytic activity">
    <reaction evidence="16">
        <text>an N-acetyl-alpha-neuraminyl-(2-&gt;3)-beta-D-galactosyl-(1-&gt;4)-N-acetyl-beta-D-glucosaminyl derivative + GDP-beta-L-fucose = an alpha-Neu5Ac-(2-&gt;3)-beta-D-Gal-(1-&gt;4)-[alpha-L-Fuc-(1-&gt;3)]-beta-D-GlcNAc derivative + GDP + H(+)</text>
        <dbReference type="Rhea" id="RHEA:56076"/>
        <dbReference type="ChEBI" id="CHEBI:15378"/>
        <dbReference type="ChEBI" id="CHEBI:57273"/>
        <dbReference type="ChEBI" id="CHEBI:58189"/>
        <dbReference type="ChEBI" id="CHEBI:136545"/>
        <dbReference type="ChEBI" id="CHEBI:139509"/>
    </reaction>
    <physiologicalReaction direction="left-to-right" evidence="16">
        <dbReference type="Rhea" id="RHEA:56077"/>
    </physiologicalReaction>
</comment>
<keyword evidence="9 18" id="KW-0333">Golgi apparatus</keyword>
<evidence type="ECO:0000256" key="9">
    <source>
        <dbReference type="ARBA" id="ARBA00023034"/>
    </source>
</evidence>
<evidence type="ECO:0000256" key="15">
    <source>
        <dbReference type="ARBA" id="ARBA00036234"/>
    </source>
</evidence>
<dbReference type="GeneTree" id="ENSGT00940000162506"/>
<feature type="domain" description="Fucosyltransferase C-terminal" evidence="19">
    <location>
        <begin position="210"/>
        <end position="383"/>
    </location>
</feature>
<feature type="transmembrane region" description="Helical" evidence="18">
    <location>
        <begin position="48"/>
        <end position="70"/>
    </location>
</feature>
<gene>
    <name evidence="21" type="primary">FUT4</name>
</gene>
<evidence type="ECO:0000256" key="1">
    <source>
        <dbReference type="ARBA" id="ARBA00004323"/>
    </source>
</evidence>
<evidence type="ECO:0000256" key="12">
    <source>
        <dbReference type="ARBA" id="ARBA00023198"/>
    </source>
</evidence>
<keyword evidence="8 18" id="KW-1133">Transmembrane helix</keyword>
<dbReference type="GO" id="GO:0000139">
    <property type="term" value="C:Golgi membrane"/>
    <property type="evidence" value="ECO:0007669"/>
    <property type="project" value="UniProtKB-SubCell"/>
</dbReference>
<keyword evidence="5 18" id="KW-0808">Transferase</keyword>
<evidence type="ECO:0000256" key="14">
    <source>
        <dbReference type="ARBA" id="ARBA00035849"/>
    </source>
</evidence>
<evidence type="ECO:0000256" key="8">
    <source>
        <dbReference type="ARBA" id="ARBA00022989"/>
    </source>
</evidence>
<evidence type="ECO:0000256" key="11">
    <source>
        <dbReference type="ARBA" id="ARBA00023180"/>
    </source>
</evidence>
<evidence type="ECO:0000256" key="4">
    <source>
        <dbReference type="ARBA" id="ARBA00022676"/>
    </source>
</evidence>
<reference evidence="21" key="1">
    <citation type="submission" date="2025-08" db="UniProtKB">
        <authorList>
            <consortium name="Ensembl"/>
        </authorList>
    </citation>
    <scope>IDENTIFICATION</scope>
</reference>
<dbReference type="SUPFAM" id="SSF53756">
    <property type="entry name" value="UDP-Glycosyltransferase/glycogen phosphorylase"/>
    <property type="match status" value="1"/>
</dbReference>
<dbReference type="InterPro" id="IPR055270">
    <property type="entry name" value="Glyco_tran_10_C"/>
</dbReference>
<keyword evidence="22" id="KW-1185">Reference proteome</keyword>
<keyword evidence="7" id="KW-0735">Signal-anchor</keyword>
<evidence type="ECO:0000256" key="16">
    <source>
        <dbReference type="ARBA" id="ARBA00036481"/>
    </source>
</evidence>
<feature type="domain" description="Fucosyltransferase N-terminal" evidence="20">
    <location>
        <begin position="86"/>
        <end position="192"/>
    </location>
</feature>
<evidence type="ECO:0000256" key="3">
    <source>
        <dbReference type="ARBA" id="ARBA00008919"/>
    </source>
</evidence>
<comment type="catalytic activity">
    <reaction evidence="14">
        <text>an alpha-Neu5Ac-(2-&gt;3)-beta-D-Gal-(1-&gt;4)-beta-D-GlcNAc6S derivative + GDP-beta-L-fucose = an alpha-Neu5Ac-(2-&gt;3)-beta-D-Gal-(1-&gt;4)-[alpha-L-Fuc-(1-&gt;3)]-beta-D-GlcNAc6S derivative + GDP + H(+)</text>
        <dbReference type="Rhea" id="RHEA:62004"/>
        <dbReference type="ChEBI" id="CHEBI:15378"/>
        <dbReference type="ChEBI" id="CHEBI:57273"/>
        <dbReference type="ChEBI" id="CHEBI:58189"/>
        <dbReference type="ChEBI" id="CHEBI:145344"/>
        <dbReference type="ChEBI" id="CHEBI:145345"/>
    </reaction>
    <physiologicalReaction direction="left-to-right" evidence="14">
        <dbReference type="Rhea" id="RHEA:62005"/>
    </physiologicalReaction>
</comment>
<keyword evidence="10 18" id="KW-0472">Membrane</keyword>
<comment type="pathway">
    <text evidence="2">Protein modification; protein glycosylation.</text>
</comment>
<dbReference type="Proteomes" id="UP000694402">
    <property type="component" value="Unassembled WGS sequence"/>
</dbReference>
<comment type="similarity">
    <text evidence="3 18">Belongs to the glycosyltransferase 10 family.</text>
</comment>
<comment type="catalytic activity">
    <reaction evidence="15">
        <text>an alpha-Neu5Ac-(2-&gt;3)-beta-D-Gal-(1-&gt;4)-beta-D-GlcNAc-(1-&gt;3)-beta-D-Gal-(1-&gt;4)-beta-D-GlcNAc derivative + GDP-beta-L-fucose = an alpha-Neu5Ac-(2-&gt;3)-beta-D-Gal-(1-&gt;4)-beta-D-GlcNAc-(1-&gt;3)-beta-D-Gal-(1-&gt;4)-[alpha-L-Fuc-(1-&gt;3)]-beta-D-GlcNAc derivative + GDP + H(+)</text>
        <dbReference type="Rhea" id="RHEA:68044"/>
        <dbReference type="ChEBI" id="CHEBI:15378"/>
        <dbReference type="ChEBI" id="CHEBI:57273"/>
        <dbReference type="ChEBI" id="CHEBI:58189"/>
        <dbReference type="ChEBI" id="CHEBI:145343"/>
        <dbReference type="ChEBI" id="CHEBI:176900"/>
    </reaction>
    <physiologicalReaction direction="left-to-right" evidence="15">
        <dbReference type="Rhea" id="RHEA:68045"/>
    </physiologicalReaction>
</comment>
<reference evidence="21" key="2">
    <citation type="submission" date="2025-09" db="UniProtKB">
        <authorList>
            <consortium name="Ensembl"/>
        </authorList>
    </citation>
    <scope>IDENTIFICATION</scope>
</reference>
<evidence type="ECO:0000256" key="5">
    <source>
        <dbReference type="ARBA" id="ARBA00022679"/>
    </source>
</evidence>
<accession>A0A8C8F2X5</accession>
<evidence type="ECO:0000256" key="7">
    <source>
        <dbReference type="ARBA" id="ARBA00022968"/>
    </source>
</evidence>
<protein>
    <recommendedName>
        <fullName evidence="18">Fucosyltransferase</fullName>
        <ecNumber evidence="18">2.4.1.-</ecNumber>
    </recommendedName>
</protein>
<evidence type="ECO:0000256" key="13">
    <source>
        <dbReference type="ARBA" id="ARBA00029329"/>
    </source>
</evidence>
<keyword evidence="4 18" id="KW-0328">Glycosyltransferase</keyword>
<comment type="catalytic activity">
    <reaction evidence="13">
        <text>a beta-D-galactosyl-(1-&gt;4)-N-acetyl-beta-D-glucosaminyl derivative + GDP-beta-L-fucose = a beta-D-galactosyl-(1-&gt;4)-[alpha-L-fucosyl-(1-&gt;3)]-N-acetyl-beta-D-glucosaminyl derivative + GDP + H(+)</text>
        <dbReference type="Rhea" id="RHEA:14257"/>
        <dbReference type="ChEBI" id="CHEBI:15378"/>
        <dbReference type="ChEBI" id="CHEBI:57273"/>
        <dbReference type="ChEBI" id="CHEBI:58189"/>
        <dbReference type="ChEBI" id="CHEBI:133507"/>
        <dbReference type="ChEBI" id="CHEBI:137941"/>
        <dbReference type="EC" id="2.4.1.152"/>
    </reaction>
    <physiologicalReaction direction="left-to-right" evidence="13">
        <dbReference type="Rhea" id="RHEA:14258"/>
    </physiologicalReaction>
</comment>
<keyword evidence="11" id="KW-0325">Glycoprotein</keyword>
<dbReference type="Gene3D" id="3.40.50.11660">
    <property type="entry name" value="Glycosyl transferase family 10, C-terminal domain"/>
    <property type="match status" value="1"/>
</dbReference>
<evidence type="ECO:0000313" key="22">
    <source>
        <dbReference type="Proteomes" id="UP000694402"/>
    </source>
</evidence>
<keyword evidence="6 18" id="KW-0812">Transmembrane</keyword>